<reference evidence="1 2" key="1">
    <citation type="journal article" date="2018" name="Genomics">
        <title>Molecular footprints of inshore aquatic adaptation in Indo-Pacific humpback dolphin (Sousa chinensis).</title>
        <authorList>
            <person name="Ming Y."/>
            <person name="Jian J."/>
            <person name="Yu F."/>
            <person name="Yu X."/>
            <person name="Wang J."/>
            <person name="Liu W."/>
        </authorList>
    </citation>
    <scope>NUCLEOTIDE SEQUENCE [LARGE SCALE GENOMIC DNA]</scope>
    <source>
        <strain evidence="1">MY-2018</strain>
        <tissue evidence="1">Skin</tissue>
    </source>
</reference>
<evidence type="ECO:0000313" key="1">
    <source>
        <dbReference type="EMBL" id="TEA41508.1"/>
    </source>
</evidence>
<protein>
    <submittedName>
        <fullName evidence="1">Uncharacterized protein</fullName>
    </submittedName>
</protein>
<gene>
    <name evidence="1" type="ORF">DBR06_SOUSAS27010061</name>
</gene>
<dbReference type="AlphaFoldDB" id="A0A484H0T6"/>
<dbReference type="PANTHER" id="PTHR33426">
    <property type="entry name" value="C2H2-TYPE DOMAIN-CONTAINING PROTEIN"/>
    <property type="match status" value="1"/>
</dbReference>
<dbReference type="Proteomes" id="UP000295264">
    <property type="component" value="Unassembled WGS sequence"/>
</dbReference>
<comment type="caution">
    <text evidence="1">The sequence shown here is derived from an EMBL/GenBank/DDBJ whole genome shotgun (WGS) entry which is preliminary data.</text>
</comment>
<feature type="non-terminal residue" evidence="1">
    <location>
        <position position="1"/>
    </location>
</feature>
<evidence type="ECO:0000313" key="2">
    <source>
        <dbReference type="Proteomes" id="UP000295264"/>
    </source>
</evidence>
<proteinExistence type="predicted"/>
<dbReference type="EMBL" id="QWLN02001190">
    <property type="protein sequence ID" value="TEA41508.1"/>
    <property type="molecule type" value="Genomic_DNA"/>
</dbReference>
<accession>A0A484H0T6</accession>
<dbReference type="PANTHER" id="PTHR33426:SF43">
    <property type="entry name" value="NADH DEHYDROGENASE SUBUNIT 5"/>
    <property type="match status" value="1"/>
</dbReference>
<organism evidence="1 2">
    <name type="scientific">Sousa chinensis</name>
    <name type="common">Indo-pacific humpbacked dolphin</name>
    <name type="synonym">Steno chinensis</name>
    <dbReference type="NCBI Taxonomy" id="103600"/>
    <lineage>
        <taxon>Eukaryota</taxon>
        <taxon>Metazoa</taxon>
        <taxon>Chordata</taxon>
        <taxon>Craniata</taxon>
        <taxon>Vertebrata</taxon>
        <taxon>Euteleostomi</taxon>
        <taxon>Mammalia</taxon>
        <taxon>Eutheria</taxon>
        <taxon>Laurasiatheria</taxon>
        <taxon>Artiodactyla</taxon>
        <taxon>Whippomorpha</taxon>
        <taxon>Cetacea</taxon>
        <taxon>Odontoceti</taxon>
        <taxon>Delphinidae</taxon>
        <taxon>Sousa</taxon>
    </lineage>
</organism>
<sequence length="43" mass="4878">IRLFSSVNSFMLNKRCTLTEGSPTFTTFKRFLSCVNSLMITKG</sequence>
<name>A0A484H0T6_SOUCH</name>
<keyword evidence="2" id="KW-1185">Reference proteome</keyword>